<name>A0AB34L333_PARDI</name>
<dbReference type="Proteomes" id="UP000027850">
    <property type="component" value="Unassembled WGS sequence"/>
</dbReference>
<evidence type="ECO:0000313" key="2">
    <source>
        <dbReference type="EMBL" id="KDS34378.1"/>
    </source>
</evidence>
<evidence type="ECO:0000259" key="1">
    <source>
        <dbReference type="Pfam" id="PF01909"/>
    </source>
</evidence>
<dbReference type="CDD" id="cd05403">
    <property type="entry name" value="NT_KNTase_like"/>
    <property type="match status" value="1"/>
</dbReference>
<dbReference type="SUPFAM" id="SSF81301">
    <property type="entry name" value="Nucleotidyltransferase"/>
    <property type="match status" value="1"/>
</dbReference>
<dbReference type="InterPro" id="IPR002934">
    <property type="entry name" value="Polymerase_NTP_transf_dom"/>
</dbReference>
<dbReference type="EMBL" id="JNHK01000099">
    <property type="protein sequence ID" value="KDS34378.1"/>
    <property type="molecule type" value="Genomic_DNA"/>
</dbReference>
<organism evidence="2 3">
    <name type="scientific">Parabacteroides distasonis str. 3776 D15 i</name>
    <dbReference type="NCBI Taxonomy" id="1339342"/>
    <lineage>
        <taxon>Bacteria</taxon>
        <taxon>Pseudomonadati</taxon>
        <taxon>Bacteroidota</taxon>
        <taxon>Bacteroidia</taxon>
        <taxon>Bacteroidales</taxon>
        <taxon>Tannerellaceae</taxon>
        <taxon>Parabacteroides</taxon>
    </lineage>
</organism>
<dbReference type="Gene3D" id="3.30.460.10">
    <property type="entry name" value="Beta Polymerase, domain 2"/>
    <property type="match status" value="1"/>
</dbReference>
<reference evidence="2 3" key="1">
    <citation type="submission" date="2014-04" db="EMBL/GenBank/DDBJ databases">
        <authorList>
            <person name="Sears C."/>
            <person name="Carroll K."/>
            <person name="Sack B.R."/>
            <person name="Qadri F."/>
            <person name="Myers L.L."/>
            <person name="Chung G.-T."/>
            <person name="Escheverria P."/>
            <person name="Fraser C.M."/>
            <person name="Sadzewicz L."/>
            <person name="Shefchek K.A."/>
            <person name="Tallon L."/>
            <person name="Das S.P."/>
            <person name="Daugherty S."/>
            <person name="Mongodin E.F."/>
        </authorList>
    </citation>
    <scope>NUCLEOTIDE SEQUENCE [LARGE SCALE GENOMIC DNA]</scope>
    <source>
        <strain evidence="2 3">3776 D15 i</strain>
    </source>
</reference>
<evidence type="ECO:0000313" key="3">
    <source>
        <dbReference type="Proteomes" id="UP000027850"/>
    </source>
</evidence>
<proteinExistence type="predicted"/>
<dbReference type="InterPro" id="IPR052548">
    <property type="entry name" value="Type_VII_TA_antitoxin"/>
</dbReference>
<dbReference type="InterPro" id="IPR043519">
    <property type="entry name" value="NT_sf"/>
</dbReference>
<feature type="domain" description="Polymerase nucleotidyl transferase" evidence="1">
    <location>
        <begin position="16"/>
        <end position="82"/>
    </location>
</feature>
<sequence length="107" mass="12505">MLANYEILNSIKNMLPEVMPQGGKVLLFGSQARGEARHDSDWDLLILLPKDRIKNDDFDNVAYPLIEFGWSVGAEINPLLYTYSDWEKRNFTPFYKNVKKDSIELWH</sequence>
<dbReference type="RefSeq" id="WP_036617463.1">
    <property type="nucleotide sequence ID" value="NZ_JNHK01000099.1"/>
</dbReference>
<comment type="caution">
    <text evidence="2">The sequence shown here is derived from an EMBL/GenBank/DDBJ whole genome shotgun (WGS) entry which is preliminary data.</text>
</comment>
<dbReference type="Pfam" id="PF01909">
    <property type="entry name" value="NTP_transf_2"/>
    <property type="match status" value="1"/>
</dbReference>
<protein>
    <submittedName>
        <fullName evidence="2">Nucleotidyltransferase domain protein</fullName>
    </submittedName>
</protein>
<accession>A0AB34L333</accession>
<gene>
    <name evidence="2" type="ORF">M091_3183</name>
</gene>
<dbReference type="GO" id="GO:0016779">
    <property type="term" value="F:nucleotidyltransferase activity"/>
    <property type="evidence" value="ECO:0007669"/>
    <property type="project" value="InterPro"/>
</dbReference>
<dbReference type="PANTHER" id="PTHR33933:SF1">
    <property type="entry name" value="PROTEIN ADENYLYLTRANSFERASE MNTA-RELATED"/>
    <property type="match status" value="1"/>
</dbReference>
<dbReference type="PANTHER" id="PTHR33933">
    <property type="entry name" value="NUCLEOTIDYLTRANSFERASE"/>
    <property type="match status" value="1"/>
</dbReference>
<dbReference type="AlphaFoldDB" id="A0AB34L333"/>